<keyword evidence="2" id="KW-1185">Reference proteome</keyword>
<dbReference type="Proteomes" id="UP001275084">
    <property type="component" value="Unassembled WGS sequence"/>
</dbReference>
<protein>
    <submittedName>
        <fullName evidence="1">Uncharacterized protein</fullName>
    </submittedName>
</protein>
<proteinExistence type="predicted"/>
<sequence>MRKIRTKQSSDDKLVEKCERETGKRCKGLTWSAFGDLDVLQPSGDILAIVVDMRTASNNSLYIHDFNNDFIDKVGLDYKGSMVIVPWQEGLKFICYGSCDVGVVQAKQESDDKDQRVTAAT</sequence>
<organism evidence="1 2">
    <name type="scientific">Lasiosphaeria hispida</name>
    <dbReference type="NCBI Taxonomy" id="260671"/>
    <lineage>
        <taxon>Eukaryota</taxon>
        <taxon>Fungi</taxon>
        <taxon>Dikarya</taxon>
        <taxon>Ascomycota</taxon>
        <taxon>Pezizomycotina</taxon>
        <taxon>Sordariomycetes</taxon>
        <taxon>Sordariomycetidae</taxon>
        <taxon>Sordariales</taxon>
        <taxon>Lasiosphaeriaceae</taxon>
        <taxon>Lasiosphaeria</taxon>
    </lineage>
</organism>
<gene>
    <name evidence="1" type="ORF">B0T25DRAFT_5554</name>
</gene>
<dbReference type="EMBL" id="JAUIQD010000001">
    <property type="protein sequence ID" value="KAK3362397.1"/>
    <property type="molecule type" value="Genomic_DNA"/>
</dbReference>
<comment type="caution">
    <text evidence="1">The sequence shown here is derived from an EMBL/GenBank/DDBJ whole genome shotgun (WGS) entry which is preliminary data.</text>
</comment>
<name>A0AAJ0HTL8_9PEZI</name>
<dbReference type="AlphaFoldDB" id="A0AAJ0HTL8"/>
<evidence type="ECO:0000313" key="1">
    <source>
        <dbReference type="EMBL" id="KAK3362397.1"/>
    </source>
</evidence>
<reference evidence="1" key="2">
    <citation type="submission" date="2023-06" db="EMBL/GenBank/DDBJ databases">
        <authorList>
            <consortium name="Lawrence Berkeley National Laboratory"/>
            <person name="Haridas S."/>
            <person name="Hensen N."/>
            <person name="Bonometti L."/>
            <person name="Westerberg I."/>
            <person name="Brannstrom I.O."/>
            <person name="Guillou S."/>
            <person name="Cros-Aarteil S."/>
            <person name="Calhoun S."/>
            <person name="Kuo A."/>
            <person name="Mondo S."/>
            <person name="Pangilinan J."/>
            <person name="Riley R."/>
            <person name="Labutti K."/>
            <person name="Andreopoulos B."/>
            <person name="Lipzen A."/>
            <person name="Chen C."/>
            <person name="Yanf M."/>
            <person name="Daum C."/>
            <person name="Ng V."/>
            <person name="Clum A."/>
            <person name="Steindorff A."/>
            <person name="Ohm R."/>
            <person name="Martin F."/>
            <person name="Silar P."/>
            <person name="Natvig D."/>
            <person name="Lalanne C."/>
            <person name="Gautier V."/>
            <person name="Ament-Velasquez S.L."/>
            <person name="Kruys A."/>
            <person name="Hutchinson M.I."/>
            <person name="Powell A.J."/>
            <person name="Barry K."/>
            <person name="Miller A.N."/>
            <person name="Grigoriev I.V."/>
            <person name="Debuchy R."/>
            <person name="Gladieux P."/>
            <person name="Thoren M.H."/>
            <person name="Johannesson H."/>
        </authorList>
    </citation>
    <scope>NUCLEOTIDE SEQUENCE</scope>
    <source>
        <strain evidence="1">CBS 955.72</strain>
    </source>
</reference>
<evidence type="ECO:0000313" key="2">
    <source>
        <dbReference type="Proteomes" id="UP001275084"/>
    </source>
</evidence>
<accession>A0AAJ0HTL8</accession>
<reference evidence="1" key="1">
    <citation type="journal article" date="2023" name="Mol. Phylogenet. Evol.">
        <title>Genome-scale phylogeny and comparative genomics of the fungal order Sordariales.</title>
        <authorList>
            <person name="Hensen N."/>
            <person name="Bonometti L."/>
            <person name="Westerberg I."/>
            <person name="Brannstrom I.O."/>
            <person name="Guillou S."/>
            <person name="Cros-Aarteil S."/>
            <person name="Calhoun S."/>
            <person name="Haridas S."/>
            <person name="Kuo A."/>
            <person name="Mondo S."/>
            <person name="Pangilinan J."/>
            <person name="Riley R."/>
            <person name="LaButti K."/>
            <person name="Andreopoulos B."/>
            <person name="Lipzen A."/>
            <person name="Chen C."/>
            <person name="Yan M."/>
            <person name="Daum C."/>
            <person name="Ng V."/>
            <person name="Clum A."/>
            <person name="Steindorff A."/>
            <person name="Ohm R.A."/>
            <person name="Martin F."/>
            <person name="Silar P."/>
            <person name="Natvig D.O."/>
            <person name="Lalanne C."/>
            <person name="Gautier V."/>
            <person name="Ament-Velasquez S.L."/>
            <person name="Kruys A."/>
            <person name="Hutchinson M.I."/>
            <person name="Powell A.J."/>
            <person name="Barry K."/>
            <person name="Miller A.N."/>
            <person name="Grigoriev I.V."/>
            <person name="Debuchy R."/>
            <person name="Gladieux P."/>
            <person name="Hiltunen Thoren M."/>
            <person name="Johannesson H."/>
        </authorList>
    </citation>
    <scope>NUCLEOTIDE SEQUENCE</scope>
    <source>
        <strain evidence="1">CBS 955.72</strain>
    </source>
</reference>